<feature type="region of interest" description="Disordered" evidence="10">
    <location>
        <begin position="378"/>
        <end position="493"/>
    </location>
</feature>
<dbReference type="InterPro" id="IPR002022">
    <property type="entry name" value="Pec_lyase"/>
</dbReference>
<feature type="signal peptide" evidence="11">
    <location>
        <begin position="1"/>
        <end position="19"/>
    </location>
</feature>
<feature type="domain" description="CBM1" evidence="12">
    <location>
        <begin position="501"/>
        <end position="537"/>
    </location>
</feature>
<evidence type="ECO:0000256" key="7">
    <source>
        <dbReference type="ARBA" id="ARBA00037631"/>
    </source>
</evidence>
<evidence type="ECO:0000256" key="4">
    <source>
        <dbReference type="ARBA" id="ARBA00023180"/>
    </source>
</evidence>
<dbReference type="PROSITE" id="PS00562">
    <property type="entry name" value="CBM1_1"/>
    <property type="match status" value="1"/>
</dbReference>
<dbReference type="PANTHER" id="PTHR31683">
    <property type="entry name" value="PECTATE LYASE 18-RELATED"/>
    <property type="match status" value="1"/>
</dbReference>
<keyword evidence="4" id="KW-0325">Glycoprotein</keyword>
<feature type="compositionally biased region" description="Low complexity" evidence="10">
    <location>
        <begin position="446"/>
        <end position="482"/>
    </location>
</feature>
<organism evidence="13 14">
    <name type="scientific">Colletotrichum scovillei</name>
    <dbReference type="NCBI Taxonomy" id="1209932"/>
    <lineage>
        <taxon>Eukaryota</taxon>
        <taxon>Fungi</taxon>
        <taxon>Dikarya</taxon>
        <taxon>Ascomycota</taxon>
        <taxon>Pezizomycotina</taxon>
        <taxon>Sordariomycetes</taxon>
        <taxon>Hypocreomycetidae</taxon>
        <taxon>Glomerellales</taxon>
        <taxon>Glomerellaceae</taxon>
        <taxon>Colletotrichum</taxon>
        <taxon>Colletotrichum acutatum species complex</taxon>
    </lineage>
</organism>
<evidence type="ECO:0000256" key="5">
    <source>
        <dbReference type="ARBA" id="ARBA00023239"/>
    </source>
</evidence>
<comment type="function">
    <text evidence="7">Pectinolytic enzymes consist of four classes of enzymes: pectin lyase, polygalacturonase, pectin methylesterase and rhamnogalacturonase. Among pectinolytic enzymes, pectin lyase is the most important in depolymerization of pectin, since it cleaves internal glycosidic bonds of highly methylated pectins.</text>
</comment>
<dbReference type="GO" id="GO:0005576">
    <property type="term" value="C:extracellular region"/>
    <property type="evidence" value="ECO:0007669"/>
    <property type="project" value="UniProtKB-SubCell"/>
</dbReference>
<dbReference type="Pfam" id="PF00544">
    <property type="entry name" value="Pectate_lyase_4"/>
    <property type="match status" value="1"/>
</dbReference>
<dbReference type="SUPFAM" id="SSF57180">
    <property type="entry name" value="Cellulose-binding domain"/>
    <property type="match status" value="1"/>
</dbReference>
<reference evidence="13" key="1">
    <citation type="submission" date="2021-05" db="EMBL/GenBank/DDBJ databases">
        <title>Comparative genomics of three Colletotrichum scovillei strains and genetic complementation revealed genes involved fungal growth and virulence on chili pepper.</title>
        <authorList>
            <person name="Hsieh D.-K."/>
            <person name="Chuang S.-C."/>
            <person name="Chen C.-Y."/>
            <person name="Chao Y.-T."/>
            <person name="Lu M.-Y.J."/>
            <person name="Lee M.-H."/>
            <person name="Shih M.-C."/>
        </authorList>
    </citation>
    <scope>NUCLEOTIDE SEQUENCE</scope>
    <source>
        <strain evidence="13">Coll-153</strain>
    </source>
</reference>
<evidence type="ECO:0000256" key="11">
    <source>
        <dbReference type="SAM" id="SignalP"/>
    </source>
</evidence>
<dbReference type="GO" id="GO:0000272">
    <property type="term" value="P:polysaccharide catabolic process"/>
    <property type="evidence" value="ECO:0007669"/>
    <property type="project" value="UniProtKB-KW"/>
</dbReference>
<protein>
    <recommendedName>
        <fullName evidence="8">pectin lyase</fullName>
        <ecNumber evidence="8">4.2.2.10</ecNumber>
    </recommendedName>
</protein>
<dbReference type="GO" id="GO:0030248">
    <property type="term" value="F:cellulose binding"/>
    <property type="evidence" value="ECO:0007669"/>
    <property type="project" value="InterPro"/>
</dbReference>
<comment type="caution">
    <text evidence="13">The sequence shown here is derived from an EMBL/GenBank/DDBJ whole genome shotgun (WGS) entry which is preliminary data.</text>
</comment>
<dbReference type="InterPro" id="IPR012334">
    <property type="entry name" value="Pectin_lyas_fold"/>
</dbReference>
<evidence type="ECO:0000256" key="2">
    <source>
        <dbReference type="ARBA" id="ARBA00022729"/>
    </source>
</evidence>
<dbReference type="PANTHER" id="PTHR31683:SF67">
    <property type="entry name" value="PECTIN LYASE F-RELATED"/>
    <property type="match status" value="1"/>
</dbReference>
<dbReference type="InterPro" id="IPR045032">
    <property type="entry name" value="PEL"/>
</dbReference>
<proteinExistence type="inferred from homology"/>
<dbReference type="EC" id="4.2.2.10" evidence="8"/>
<evidence type="ECO:0000256" key="10">
    <source>
        <dbReference type="SAM" id="MobiDB-lite"/>
    </source>
</evidence>
<evidence type="ECO:0000256" key="8">
    <source>
        <dbReference type="ARBA" id="ARBA00039082"/>
    </source>
</evidence>
<feature type="chain" id="PRO_5040120447" description="pectin lyase" evidence="11">
    <location>
        <begin position="20"/>
        <end position="551"/>
    </location>
</feature>
<comment type="catalytic activity">
    <reaction evidence="6">
        <text>Eliminative cleavage of (1-&gt;4)-alpha-D-galacturonan methyl ester to give oligosaccharides with 4-deoxy-6-O-methyl-alpha-D-galact-4-enuronosyl groups at their non-reducing ends.</text>
        <dbReference type="EC" id="4.2.2.10"/>
    </reaction>
</comment>
<dbReference type="SUPFAM" id="SSF51126">
    <property type="entry name" value="Pectin lyase-like"/>
    <property type="match status" value="1"/>
</dbReference>
<evidence type="ECO:0000313" key="13">
    <source>
        <dbReference type="EMBL" id="KAG7041384.1"/>
    </source>
</evidence>
<keyword evidence="9" id="KW-0964">Secreted</keyword>
<dbReference type="SMART" id="SM00656">
    <property type="entry name" value="Amb_all"/>
    <property type="match status" value="1"/>
</dbReference>
<keyword evidence="9" id="KW-0624">Polysaccharide degradation</keyword>
<gene>
    <name evidence="13" type="ORF">JMJ77_003490</name>
</gene>
<keyword evidence="2 11" id="KW-0732">Signal</keyword>
<comment type="subcellular location">
    <subcellularLocation>
        <location evidence="9">Secreted</location>
    </subcellularLocation>
</comment>
<evidence type="ECO:0000313" key="14">
    <source>
        <dbReference type="Proteomes" id="UP000699042"/>
    </source>
</evidence>
<feature type="compositionally biased region" description="Low complexity" evidence="10">
    <location>
        <begin position="388"/>
        <end position="403"/>
    </location>
</feature>
<comment type="similarity">
    <text evidence="1 9">Belongs to the polysaccharide lyase 1 family.</text>
</comment>
<dbReference type="AlphaFoldDB" id="A0A9P7QSG9"/>
<sequence length="551" mass="56757">MRFSATAILAAAAATSASAQSVVGTAYGFAKGVTGGGSAAAAIPSSVDELTQWLADDTPRTIIIDKEYDFTGTSAKGKGCSRKSCTVANGGQLFLGDLSCGTSDNVATTVSYDLAATEPLIVGSNKSILGSKGKGILNGKGLRVKTNAKNVIIQGIEITNLNPSVVWGGDAIDLQGGNDGVWIDHNRISKIGRQFIVTHFAGSRVTISNNYFDGATPASTTCNGNHYWTEMHLGDGDQITIDRNYYVNVSGRSPKLGPKGTFHATNNFFQNVQGHTFELFTTTLALIEGNAFENVKQPYVGQVFSNSFNAPDAKSAAACSSKIGRACVINSVDSKSGQFKALAQTNVLSTFAKLSGYLVKPVAADTVASLVVGNAGPAKLGGSGSGSGATPTTIATSTRKATSVIAATQSAKVTVKAPSTHTPKVTPTVVATPSSGANHTSKAPPSHTSKAAHSSKAAQSSKTKAAHTSKANPTPSTPSTHTSTKRASCQQTAAGNSTESAIVEIYHQCGGKGWTGATVCVAGTSCVVQNEWYSQCVSSATRRSSKALRRI</sequence>
<dbReference type="Pfam" id="PF00734">
    <property type="entry name" value="CBM_1"/>
    <property type="match status" value="1"/>
</dbReference>
<evidence type="ECO:0000256" key="3">
    <source>
        <dbReference type="ARBA" id="ARBA00023157"/>
    </source>
</evidence>
<evidence type="ECO:0000256" key="6">
    <source>
        <dbReference type="ARBA" id="ARBA00036818"/>
    </source>
</evidence>
<keyword evidence="9" id="KW-0119">Carbohydrate metabolism</keyword>
<dbReference type="InterPro" id="IPR000254">
    <property type="entry name" value="CBD"/>
</dbReference>
<name>A0A9P7QSG9_9PEZI</name>
<keyword evidence="5 9" id="KW-0456">Lyase</keyword>
<dbReference type="SMART" id="SM00236">
    <property type="entry name" value="fCBD"/>
    <property type="match status" value="1"/>
</dbReference>
<evidence type="ECO:0000259" key="12">
    <source>
        <dbReference type="PROSITE" id="PS51164"/>
    </source>
</evidence>
<accession>A0A9P7QSG9</accession>
<keyword evidence="3" id="KW-1015">Disulfide bond</keyword>
<evidence type="ECO:0000256" key="1">
    <source>
        <dbReference type="ARBA" id="ARBA00010980"/>
    </source>
</evidence>
<feature type="compositionally biased region" description="Low complexity" evidence="10">
    <location>
        <begin position="418"/>
        <end position="435"/>
    </location>
</feature>
<dbReference type="Proteomes" id="UP000699042">
    <property type="component" value="Unassembled WGS sequence"/>
</dbReference>
<dbReference type="InterPro" id="IPR011050">
    <property type="entry name" value="Pectin_lyase_fold/virulence"/>
</dbReference>
<keyword evidence="14" id="KW-1185">Reference proteome</keyword>
<dbReference type="PROSITE" id="PS51164">
    <property type="entry name" value="CBM1_2"/>
    <property type="match status" value="1"/>
</dbReference>
<dbReference type="InterPro" id="IPR035971">
    <property type="entry name" value="CBD_sf"/>
</dbReference>
<dbReference type="Gene3D" id="2.160.20.10">
    <property type="entry name" value="Single-stranded right-handed beta-helix, Pectin lyase-like"/>
    <property type="match status" value="1"/>
</dbReference>
<dbReference type="GO" id="GO:0047490">
    <property type="term" value="F:pectin lyase activity"/>
    <property type="evidence" value="ECO:0007669"/>
    <property type="project" value="UniProtKB-EC"/>
</dbReference>
<dbReference type="EMBL" id="JAESDN010000015">
    <property type="protein sequence ID" value="KAG7041384.1"/>
    <property type="molecule type" value="Genomic_DNA"/>
</dbReference>
<evidence type="ECO:0000256" key="9">
    <source>
        <dbReference type="RuleBase" id="RU361173"/>
    </source>
</evidence>
<dbReference type="GO" id="GO:0030570">
    <property type="term" value="F:pectate lyase activity"/>
    <property type="evidence" value="ECO:0007669"/>
    <property type="project" value="InterPro"/>
</dbReference>